<dbReference type="InterPro" id="IPR017519">
    <property type="entry name" value="CHP03085"/>
</dbReference>
<dbReference type="InterPro" id="IPR024344">
    <property type="entry name" value="MDMPI_metal-binding"/>
</dbReference>
<evidence type="ECO:0000313" key="2">
    <source>
        <dbReference type="EMBL" id="GAA4794502.1"/>
    </source>
</evidence>
<keyword evidence="3" id="KW-1185">Reference proteome</keyword>
<proteinExistence type="predicted"/>
<sequence>MTTYSAADVIAAERTALVGTLNEAGPAAPTLCEGWQTRHLLAHLILRETQPLVAAGVMGGPLGKRTERLTNEYAQQLADPASYRLAVQKFADLPGYGGMRKRWPVADAAMNTLEYLVHTEDVRRATGDLSPREVPAETQQKIWDDVRSRGRLLAGKSYPEGLVLEAPGYSPSTATIQGPKPGKVATVLSGQPAELVLYLFGRESAARIEVS</sequence>
<dbReference type="SUPFAM" id="SSF109854">
    <property type="entry name" value="DinB/YfiT-like putative metalloenzymes"/>
    <property type="match status" value="1"/>
</dbReference>
<gene>
    <name evidence="2" type="ORF">GCM10023352_11730</name>
</gene>
<feature type="domain" description="Mycothiol-dependent maleylpyruvate isomerase metal-binding" evidence="1">
    <location>
        <begin position="11"/>
        <end position="48"/>
    </location>
</feature>
<dbReference type="InterPro" id="IPR034660">
    <property type="entry name" value="DinB/YfiT-like"/>
</dbReference>
<dbReference type="NCBIfam" id="TIGR03085">
    <property type="entry name" value="TIGR03085 family metal-binding protein"/>
    <property type="match status" value="1"/>
</dbReference>
<protein>
    <submittedName>
        <fullName evidence="2">TIGR03085 family metal-binding protein</fullName>
    </submittedName>
</protein>
<accession>A0ABP9BI44</accession>
<dbReference type="Pfam" id="PF11716">
    <property type="entry name" value="MDMPI_N"/>
    <property type="match status" value="1"/>
</dbReference>
<comment type="caution">
    <text evidence="2">The sequence shown here is derived from an EMBL/GenBank/DDBJ whole genome shotgun (WGS) entry which is preliminary data.</text>
</comment>
<dbReference type="NCBIfam" id="TIGR03083">
    <property type="entry name" value="maleylpyruvate isomerase family mycothiol-dependent enzyme"/>
    <property type="match status" value="1"/>
</dbReference>
<evidence type="ECO:0000259" key="1">
    <source>
        <dbReference type="Pfam" id="PF11716"/>
    </source>
</evidence>
<dbReference type="Proteomes" id="UP001500187">
    <property type="component" value="Unassembled WGS sequence"/>
</dbReference>
<dbReference type="Gene3D" id="1.20.120.450">
    <property type="entry name" value="dinb family like domain"/>
    <property type="match status" value="1"/>
</dbReference>
<reference evidence="3" key="1">
    <citation type="journal article" date="2019" name="Int. J. Syst. Evol. Microbiol.">
        <title>The Global Catalogue of Microorganisms (GCM) 10K type strain sequencing project: providing services to taxonomists for standard genome sequencing and annotation.</title>
        <authorList>
            <consortium name="The Broad Institute Genomics Platform"/>
            <consortium name="The Broad Institute Genome Sequencing Center for Infectious Disease"/>
            <person name="Wu L."/>
            <person name="Ma J."/>
        </authorList>
    </citation>
    <scope>NUCLEOTIDE SEQUENCE [LARGE SCALE GENOMIC DNA]</scope>
    <source>
        <strain evidence="3">JCM 18541</strain>
    </source>
</reference>
<name>A0ABP9BI44_9MICC</name>
<evidence type="ECO:0000313" key="3">
    <source>
        <dbReference type="Proteomes" id="UP001500187"/>
    </source>
</evidence>
<dbReference type="RefSeq" id="WP_345445537.1">
    <property type="nucleotide sequence ID" value="NZ_BAABKP010000001.1"/>
</dbReference>
<dbReference type="InterPro" id="IPR017517">
    <property type="entry name" value="Maleyloyr_isom"/>
</dbReference>
<dbReference type="EMBL" id="BAABKP010000001">
    <property type="protein sequence ID" value="GAA4794502.1"/>
    <property type="molecule type" value="Genomic_DNA"/>
</dbReference>
<organism evidence="2 3">
    <name type="scientific">Rothia endophytica</name>
    <dbReference type="NCBI Taxonomy" id="1324766"/>
    <lineage>
        <taxon>Bacteria</taxon>
        <taxon>Bacillati</taxon>
        <taxon>Actinomycetota</taxon>
        <taxon>Actinomycetes</taxon>
        <taxon>Micrococcales</taxon>
        <taxon>Micrococcaceae</taxon>
        <taxon>Rothia</taxon>
    </lineage>
</organism>